<sequence>MKKRTEIKIFLSIAIIFIALHLSPQLALRTHVFFMGYPIKAIVTEIEEDKLVSKDDKEEFERANKKVYLLTDPPVEKATQGELRRYTVKKVWLLYFAEFLGEG</sequence>
<organism evidence="1 2">
    <name type="scientific">Fictibacillus phosphorivorans</name>
    <dbReference type="NCBI Taxonomy" id="1221500"/>
    <lineage>
        <taxon>Bacteria</taxon>
        <taxon>Bacillati</taxon>
        <taxon>Bacillota</taxon>
        <taxon>Bacilli</taxon>
        <taxon>Bacillales</taxon>
        <taxon>Fictibacillaceae</taxon>
        <taxon>Fictibacillus</taxon>
    </lineage>
</organism>
<dbReference type="EMBL" id="LRFC01000001">
    <property type="protein sequence ID" value="KZE69252.1"/>
    <property type="molecule type" value="Genomic_DNA"/>
</dbReference>
<dbReference type="Proteomes" id="UP000076567">
    <property type="component" value="Unassembled WGS sequence"/>
</dbReference>
<comment type="caution">
    <text evidence="1">The sequence shown here is derived from an EMBL/GenBank/DDBJ whole genome shotgun (WGS) entry which is preliminary data.</text>
</comment>
<proteinExistence type="predicted"/>
<evidence type="ECO:0000313" key="2">
    <source>
        <dbReference type="Proteomes" id="UP000076567"/>
    </source>
</evidence>
<keyword evidence="2" id="KW-1185">Reference proteome</keyword>
<protein>
    <submittedName>
        <fullName evidence="1">Uncharacterized protein</fullName>
    </submittedName>
</protein>
<gene>
    <name evidence="1" type="ORF">AWM68_03010</name>
</gene>
<name>A0A163SJR7_9BACL</name>
<dbReference type="OrthoDB" id="1798228at2"/>
<evidence type="ECO:0000313" key="1">
    <source>
        <dbReference type="EMBL" id="KZE69252.1"/>
    </source>
</evidence>
<dbReference type="RefSeq" id="WP_066236692.1">
    <property type="nucleotide sequence ID" value="NZ_LRFC01000001.1"/>
</dbReference>
<accession>A0A163SJR7</accession>
<reference evidence="2" key="1">
    <citation type="submission" date="2016-01" db="EMBL/GenBank/DDBJ databases">
        <title>Draft genome of Chromobacterium sp. F49.</title>
        <authorList>
            <person name="Hong K.W."/>
        </authorList>
    </citation>
    <scope>NUCLEOTIDE SEQUENCE [LARGE SCALE GENOMIC DNA]</scope>
    <source>
        <strain evidence="2">P7IIIA</strain>
    </source>
</reference>
<dbReference type="AlphaFoldDB" id="A0A163SJR7"/>